<dbReference type="Proteomes" id="UP000037035">
    <property type="component" value="Unassembled WGS sequence"/>
</dbReference>
<accession>A0A0L6V5D3</accession>
<reference evidence="1 2" key="1">
    <citation type="submission" date="2015-08" db="EMBL/GenBank/DDBJ databases">
        <title>Next Generation Sequencing and Analysis of the Genome of Puccinia sorghi L Schw, the Causal Agent of Maize Common Rust.</title>
        <authorList>
            <person name="Rochi L."/>
            <person name="Burguener G."/>
            <person name="Darino M."/>
            <person name="Turjanski A."/>
            <person name="Kreff E."/>
            <person name="Dieguez M.J."/>
            <person name="Sacco F."/>
        </authorList>
    </citation>
    <scope>NUCLEOTIDE SEQUENCE [LARGE SCALE GENOMIC DNA]</scope>
    <source>
        <strain evidence="1 2">RO10H11247</strain>
    </source>
</reference>
<dbReference type="VEuPathDB" id="FungiDB:VP01_2542g1"/>
<sequence length="706" mass="79400">MSFFASAILHYIIGQRIDSGNQNARRLIRTQLICCQALKCSMILVGWKNQNPPTVVFAVPGRKCDEVGLLGSNMLRHWLQKPSLANPPLDTFLIRFVKSIEVLLTTLFLDGVLIVFSLMEWSCTEVAVPPPAGDLFYSAWLCTLQPKCCPVIQGKLETRPVRRGGTAKKVIQLIGVRDFLIMRTVRIAYLLSSRMPVDREHRVAPSVYRSTCLASRSNKARRYERKLRVSYHTRMKVALNHPDLDLGFCGFNLDPTHAPRTLRMLLKAALYVQFLQLERGVRWRRQGFLVQEIIGALLTESTREESSLCDSAVQTYGSSARTRIGLIKLGAGRRRLCFPDGKGVSVFPGRGDRAFSWSFTEALGLALTLWINHTGLRSLRAFYTIKFFNSRHMAHCPCHPPTALDPQINSSRLERLRRKYVSDYYAPIAIRDIRHHLNLKQRAASRPIGSTFAAPHICRMQKCNGWSSTINVPNSPFISSRKDRCRLTSSPTSLLKALKCNSPKPQMSLDLVVRWLNSVTLPISQDCPVSGPVGKLCSFNDSSRTLPSPALGGGTAPPSPRSRSQASICGFCGLQSVTVAHLWDDGGIKLSSHFIKKMIRRVIKDKCHLMMPTWDDGGIKSSEEKKICRLPSLRVFWRKNHPLQNTQTQKLEHEVKEKKQSNTNETPEIHGHKLIRNLVLSKLVCSVVLGNLHRCVVERKTVSVGN</sequence>
<keyword evidence="2" id="KW-1185">Reference proteome</keyword>
<comment type="caution">
    <text evidence="1">The sequence shown here is derived from an EMBL/GenBank/DDBJ whole genome shotgun (WGS) entry which is preliminary data.</text>
</comment>
<evidence type="ECO:0000313" key="1">
    <source>
        <dbReference type="EMBL" id="KNZ55919.1"/>
    </source>
</evidence>
<name>A0A0L6V5D3_9BASI</name>
<organism evidence="1 2">
    <name type="scientific">Puccinia sorghi</name>
    <dbReference type="NCBI Taxonomy" id="27349"/>
    <lineage>
        <taxon>Eukaryota</taxon>
        <taxon>Fungi</taxon>
        <taxon>Dikarya</taxon>
        <taxon>Basidiomycota</taxon>
        <taxon>Pucciniomycotina</taxon>
        <taxon>Pucciniomycetes</taxon>
        <taxon>Pucciniales</taxon>
        <taxon>Pucciniaceae</taxon>
        <taxon>Puccinia</taxon>
    </lineage>
</organism>
<dbReference type="EMBL" id="LAVV01007439">
    <property type="protein sequence ID" value="KNZ55919.1"/>
    <property type="molecule type" value="Genomic_DNA"/>
</dbReference>
<gene>
    <name evidence="1" type="ORF">VP01_2542g1</name>
</gene>
<dbReference type="AlphaFoldDB" id="A0A0L6V5D3"/>
<protein>
    <submittedName>
        <fullName evidence="1">Uncharacterized protein</fullName>
    </submittedName>
</protein>
<evidence type="ECO:0000313" key="2">
    <source>
        <dbReference type="Proteomes" id="UP000037035"/>
    </source>
</evidence>
<proteinExistence type="predicted"/>